<evidence type="ECO:0000256" key="5">
    <source>
        <dbReference type="ARBA" id="ARBA00023163"/>
    </source>
</evidence>
<sequence>MGGPPLRLEPDPKSSQPDFDPHIPAYVTSLEEAQNSFYYHQNRCLKEASATMDNKALQGAAILKISHRISSLQIEYNKKSRLQSPNHWDPLLRECEEIVNLATFVVKGHNHSSNNSSSEIPMFFMDMSIVGPLFSIAHGCRDPIIRRGAVALL</sequence>
<name>A0A8H3G5S2_9LECA</name>
<keyword evidence="9" id="KW-1185">Reference proteome</keyword>
<keyword evidence="5" id="KW-0804">Transcription</keyword>
<dbReference type="InterPro" id="IPR052360">
    <property type="entry name" value="Transcr_Regulatory_Proteins"/>
</dbReference>
<evidence type="ECO:0000256" key="6">
    <source>
        <dbReference type="ARBA" id="ARBA00023242"/>
    </source>
</evidence>
<evidence type="ECO:0000256" key="4">
    <source>
        <dbReference type="ARBA" id="ARBA00023125"/>
    </source>
</evidence>
<keyword evidence="3" id="KW-0805">Transcription regulation</keyword>
<keyword evidence="2" id="KW-0862">Zinc</keyword>
<dbReference type="PANTHER" id="PTHR36206">
    <property type="entry name" value="ASPERCRYPTIN BIOSYNTHESIS CLUSTER-SPECIFIC TRANSCRIPTION REGULATOR ATNN-RELATED"/>
    <property type="match status" value="1"/>
</dbReference>
<dbReference type="GO" id="GO:0003677">
    <property type="term" value="F:DNA binding"/>
    <property type="evidence" value="ECO:0007669"/>
    <property type="project" value="UniProtKB-KW"/>
</dbReference>
<evidence type="ECO:0000256" key="7">
    <source>
        <dbReference type="SAM" id="MobiDB-lite"/>
    </source>
</evidence>
<keyword evidence="6" id="KW-0539">Nucleus</keyword>
<dbReference type="OrthoDB" id="2593732at2759"/>
<evidence type="ECO:0000256" key="1">
    <source>
        <dbReference type="ARBA" id="ARBA00022723"/>
    </source>
</evidence>
<evidence type="ECO:0000313" key="8">
    <source>
        <dbReference type="EMBL" id="CAF9936691.1"/>
    </source>
</evidence>
<evidence type="ECO:0000256" key="3">
    <source>
        <dbReference type="ARBA" id="ARBA00023015"/>
    </source>
</evidence>
<dbReference type="PANTHER" id="PTHR36206:SF12">
    <property type="entry name" value="ASPERCRYPTIN BIOSYNTHESIS CLUSTER-SPECIFIC TRANSCRIPTION REGULATOR ATNN-RELATED"/>
    <property type="match status" value="1"/>
</dbReference>
<reference evidence="8" key="1">
    <citation type="submission" date="2021-03" db="EMBL/GenBank/DDBJ databases">
        <authorList>
            <person name="Tagirdzhanova G."/>
        </authorList>
    </citation>
    <scope>NUCLEOTIDE SEQUENCE</scope>
</reference>
<dbReference type="GO" id="GO:0046872">
    <property type="term" value="F:metal ion binding"/>
    <property type="evidence" value="ECO:0007669"/>
    <property type="project" value="UniProtKB-KW"/>
</dbReference>
<accession>A0A8H3G5S2</accession>
<dbReference type="Proteomes" id="UP000664203">
    <property type="component" value="Unassembled WGS sequence"/>
</dbReference>
<dbReference type="EMBL" id="CAJPDR010000451">
    <property type="protein sequence ID" value="CAF9936691.1"/>
    <property type="molecule type" value="Genomic_DNA"/>
</dbReference>
<evidence type="ECO:0000256" key="2">
    <source>
        <dbReference type="ARBA" id="ARBA00022833"/>
    </source>
</evidence>
<dbReference type="AlphaFoldDB" id="A0A8H3G5S2"/>
<protein>
    <submittedName>
        <fullName evidence="8">Uncharacterized protein</fullName>
    </submittedName>
</protein>
<comment type="caution">
    <text evidence="8">The sequence shown here is derived from an EMBL/GenBank/DDBJ whole genome shotgun (WGS) entry which is preliminary data.</text>
</comment>
<proteinExistence type="predicted"/>
<feature type="region of interest" description="Disordered" evidence="7">
    <location>
        <begin position="1"/>
        <end position="20"/>
    </location>
</feature>
<gene>
    <name evidence="8" type="ORF">ALECFALPRED_006950</name>
</gene>
<evidence type="ECO:0000313" key="9">
    <source>
        <dbReference type="Proteomes" id="UP000664203"/>
    </source>
</evidence>
<keyword evidence="4" id="KW-0238">DNA-binding</keyword>
<keyword evidence="1" id="KW-0479">Metal-binding</keyword>
<organism evidence="8 9">
    <name type="scientific">Alectoria fallacina</name>
    <dbReference type="NCBI Taxonomy" id="1903189"/>
    <lineage>
        <taxon>Eukaryota</taxon>
        <taxon>Fungi</taxon>
        <taxon>Dikarya</taxon>
        <taxon>Ascomycota</taxon>
        <taxon>Pezizomycotina</taxon>
        <taxon>Lecanoromycetes</taxon>
        <taxon>OSLEUM clade</taxon>
        <taxon>Lecanoromycetidae</taxon>
        <taxon>Lecanorales</taxon>
        <taxon>Lecanorineae</taxon>
        <taxon>Parmeliaceae</taxon>
        <taxon>Alectoria</taxon>
    </lineage>
</organism>